<accession>A0A2Z2MQA4</accession>
<dbReference type="NCBIfam" id="NF001645">
    <property type="entry name" value="PRK00420.1-2"/>
    <property type="match status" value="1"/>
</dbReference>
<protein>
    <recommendedName>
        <fullName evidence="2">DNA-directed RNA polymerase II subunit RPB9-like zinc ribbon domain-containing protein</fullName>
    </recommendedName>
</protein>
<dbReference type="GO" id="GO:0006351">
    <property type="term" value="P:DNA-templated transcription"/>
    <property type="evidence" value="ECO:0007669"/>
    <property type="project" value="InterPro"/>
</dbReference>
<dbReference type="Proteomes" id="UP000250125">
    <property type="component" value="Chromosome"/>
</dbReference>
<feature type="coiled-coil region" evidence="1">
    <location>
        <begin position="54"/>
        <end position="109"/>
    </location>
</feature>
<dbReference type="RefSeq" id="WP_088856080.1">
    <property type="nucleotide sequence ID" value="NZ_CP015103.1"/>
</dbReference>
<evidence type="ECO:0000256" key="1">
    <source>
        <dbReference type="SAM" id="Coils"/>
    </source>
</evidence>
<dbReference type="PANTHER" id="PTHR16537:SF1">
    <property type="entry name" value="PROTEIN ZNRD2"/>
    <property type="match status" value="1"/>
</dbReference>
<dbReference type="GeneID" id="33317821"/>
<evidence type="ECO:0000313" key="4">
    <source>
        <dbReference type="Proteomes" id="UP000250125"/>
    </source>
</evidence>
<proteinExistence type="predicted"/>
<keyword evidence="4" id="KW-1185">Reference proteome</keyword>
<gene>
    <name evidence="3" type="ORF">A3L11_06245</name>
</gene>
<sequence>MEKKGPTEWEMRNIIMPLMLSGAKMLDRHCPKCGSPLFEKDGRVFCPVCEHREKQRKESQARELKGVEERLMEKLTELANSLPGDIDELEKHLRAMEKIIELLERYKKLEGGE</sequence>
<dbReference type="AlphaFoldDB" id="A0A2Z2MQA4"/>
<dbReference type="EMBL" id="CP015103">
    <property type="protein sequence ID" value="ASJ08844.1"/>
    <property type="molecule type" value="Genomic_DNA"/>
</dbReference>
<dbReference type="PANTHER" id="PTHR16537">
    <property type="entry name" value="SJOEGREN SYNDROME/SCLERODERMA AUTOANTIGEN 1"/>
    <property type="match status" value="1"/>
</dbReference>
<evidence type="ECO:0000313" key="3">
    <source>
        <dbReference type="EMBL" id="ASJ08844.1"/>
    </source>
</evidence>
<dbReference type="OrthoDB" id="26305at2157"/>
<dbReference type="SMART" id="SM00661">
    <property type="entry name" value="RPOL9"/>
    <property type="match status" value="1"/>
</dbReference>
<name>A0A2Z2MQA4_9EURY</name>
<dbReference type="InterPro" id="IPR001529">
    <property type="entry name" value="Zn_ribbon_RPB9"/>
</dbReference>
<reference evidence="3 4" key="1">
    <citation type="submission" date="2016-04" db="EMBL/GenBank/DDBJ databases">
        <title>Complete genome sequence of Thermococcus siculi type strain RG-20.</title>
        <authorList>
            <person name="Oger P.M."/>
        </authorList>
    </citation>
    <scope>NUCLEOTIDE SEQUENCE [LARGE SCALE GENOMIC DNA]</scope>
    <source>
        <strain evidence="3 4">RG-20</strain>
    </source>
</reference>
<dbReference type="InterPro" id="IPR051888">
    <property type="entry name" value="UPF0148_domain"/>
</dbReference>
<keyword evidence="1" id="KW-0175">Coiled coil</keyword>
<dbReference type="InterPro" id="IPR009563">
    <property type="entry name" value="SSSCA1"/>
</dbReference>
<dbReference type="Pfam" id="PF06677">
    <property type="entry name" value="Auto_anti-p27"/>
    <property type="match status" value="1"/>
</dbReference>
<feature type="domain" description="DNA-directed RNA polymerase II subunit RPB9-like zinc ribbon" evidence="2">
    <location>
        <begin position="28"/>
        <end position="78"/>
    </location>
</feature>
<dbReference type="KEGG" id="tsl:A3L11_06245"/>
<organism evidence="3 4">
    <name type="scientific">Thermococcus siculi</name>
    <dbReference type="NCBI Taxonomy" id="72803"/>
    <lineage>
        <taxon>Archaea</taxon>
        <taxon>Methanobacteriati</taxon>
        <taxon>Methanobacteriota</taxon>
        <taxon>Thermococci</taxon>
        <taxon>Thermococcales</taxon>
        <taxon>Thermococcaceae</taxon>
        <taxon>Thermococcus</taxon>
    </lineage>
</organism>
<evidence type="ECO:0000259" key="2">
    <source>
        <dbReference type="SMART" id="SM00661"/>
    </source>
</evidence>